<accession>A0ACB7SFG3</accession>
<dbReference type="Proteomes" id="UP000821845">
    <property type="component" value="Chromosome 4"/>
</dbReference>
<reference evidence="1" key="1">
    <citation type="submission" date="2020-05" db="EMBL/GenBank/DDBJ databases">
        <title>Large-scale comparative analyses of tick genomes elucidate their genetic diversity and vector capacities.</title>
        <authorList>
            <person name="Jia N."/>
            <person name="Wang J."/>
            <person name="Shi W."/>
            <person name="Du L."/>
            <person name="Sun Y."/>
            <person name="Zhan W."/>
            <person name="Jiang J."/>
            <person name="Wang Q."/>
            <person name="Zhang B."/>
            <person name="Ji P."/>
            <person name="Sakyi L.B."/>
            <person name="Cui X."/>
            <person name="Yuan T."/>
            <person name="Jiang B."/>
            <person name="Yang W."/>
            <person name="Lam T.T.-Y."/>
            <person name="Chang Q."/>
            <person name="Ding S."/>
            <person name="Wang X."/>
            <person name="Zhu J."/>
            <person name="Ruan X."/>
            <person name="Zhao L."/>
            <person name="Wei J."/>
            <person name="Que T."/>
            <person name="Du C."/>
            <person name="Cheng J."/>
            <person name="Dai P."/>
            <person name="Han X."/>
            <person name="Huang E."/>
            <person name="Gao Y."/>
            <person name="Liu J."/>
            <person name="Shao H."/>
            <person name="Ye R."/>
            <person name="Li L."/>
            <person name="Wei W."/>
            <person name="Wang X."/>
            <person name="Wang C."/>
            <person name="Yang T."/>
            <person name="Huo Q."/>
            <person name="Li W."/>
            <person name="Guo W."/>
            <person name="Chen H."/>
            <person name="Zhou L."/>
            <person name="Ni X."/>
            <person name="Tian J."/>
            <person name="Zhou Y."/>
            <person name="Sheng Y."/>
            <person name="Liu T."/>
            <person name="Pan Y."/>
            <person name="Xia L."/>
            <person name="Li J."/>
            <person name="Zhao F."/>
            <person name="Cao W."/>
        </authorList>
    </citation>
    <scope>NUCLEOTIDE SEQUENCE</scope>
    <source>
        <strain evidence="1">Hyas-2018</strain>
    </source>
</reference>
<sequence length="168" mass="18419">MLDALALHSLVNVQDGGTAKKGLMPETGREVLEYSGTKIVSGTYRRVMRAENVVSLPRTLLTYPPASWNVYSSTFDGGHRTNVHAAALNTRLGSTVDHSLPTVSKATNALRSVTMNMAHSQVGVPSKKRNESTVKAMQQRVHDQCEDYAAGMTKTEDFLRDTGHTIRF</sequence>
<keyword evidence="2" id="KW-1185">Reference proteome</keyword>
<gene>
    <name evidence="1" type="ORF">HPB50_009868</name>
</gene>
<protein>
    <submittedName>
        <fullName evidence="1">Uncharacterized protein</fullName>
    </submittedName>
</protein>
<proteinExistence type="predicted"/>
<evidence type="ECO:0000313" key="1">
    <source>
        <dbReference type="EMBL" id="KAH6932817.1"/>
    </source>
</evidence>
<name>A0ACB7SFG3_HYAAI</name>
<evidence type="ECO:0000313" key="2">
    <source>
        <dbReference type="Proteomes" id="UP000821845"/>
    </source>
</evidence>
<dbReference type="EMBL" id="CM023484">
    <property type="protein sequence ID" value="KAH6932817.1"/>
    <property type="molecule type" value="Genomic_DNA"/>
</dbReference>
<comment type="caution">
    <text evidence="1">The sequence shown here is derived from an EMBL/GenBank/DDBJ whole genome shotgun (WGS) entry which is preliminary data.</text>
</comment>
<organism evidence="1 2">
    <name type="scientific">Hyalomma asiaticum</name>
    <name type="common">Tick</name>
    <dbReference type="NCBI Taxonomy" id="266040"/>
    <lineage>
        <taxon>Eukaryota</taxon>
        <taxon>Metazoa</taxon>
        <taxon>Ecdysozoa</taxon>
        <taxon>Arthropoda</taxon>
        <taxon>Chelicerata</taxon>
        <taxon>Arachnida</taxon>
        <taxon>Acari</taxon>
        <taxon>Parasitiformes</taxon>
        <taxon>Ixodida</taxon>
        <taxon>Ixodoidea</taxon>
        <taxon>Ixodidae</taxon>
        <taxon>Hyalomminae</taxon>
        <taxon>Hyalomma</taxon>
    </lineage>
</organism>